<dbReference type="InterPro" id="IPR002508">
    <property type="entry name" value="MurNAc-LAA_cat"/>
</dbReference>
<dbReference type="InterPro" id="IPR050695">
    <property type="entry name" value="N-acetylmuramoyl_amidase_3"/>
</dbReference>
<dbReference type="Pfam" id="PF01520">
    <property type="entry name" value="Amidase_3"/>
    <property type="match status" value="1"/>
</dbReference>
<proteinExistence type="predicted"/>
<dbReference type="Pfam" id="PF00395">
    <property type="entry name" value="SLH"/>
    <property type="match status" value="1"/>
</dbReference>
<keyword evidence="5" id="KW-1185">Reference proteome</keyword>
<protein>
    <submittedName>
        <fullName evidence="4">N-acetylmuramoyl-L-alanine amidase</fullName>
    </submittedName>
</protein>
<organism evidence="4 5">
    <name type="scientific">Tumebacillus amylolyticus</name>
    <dbReference type="NCBI Taxonomy" id="2801339"/>
    <lineage>
        <taxon>Bacteria</taxon>
        <taxon>Bacillati</taxon>
        <taxon>Bacillota</taxon>
        <taxon>Bacilli</taxon>
        <taxon>Bacillales</taxon>
        <taxon>Alicyclobacillaceae</taxon>
        <taxon>Tumebacillus</taxon>
    </lineage>
</organism>
<name>A0ABS1J7N1_9BACL</name>
<dbReference type="RefSeq" id="WP_201632373.1">
    <property type="nucleotide sequence ID" value="NZ_JAEQNB010000001.1"/>
</dbReference>
<feature type="domain" description="SLH" evidence="3">
    <location>
        <begin position="214"/>
        <end position="277"/>
    </location>
</feature>
<evidence type="ECO:0000259" key="3">
    <source>
        <dbReference type="PROSITE" id="PS51272"/>
    </source>
</evidence>
<gene>
    <name evidence="4" type="ORF">JJB07_06400</name>
</gene>
<evidence type="ECO:0000313" key="4">
    <source>
        <dbReference type="EMBL" id="MBL0386283.1"/>
    </source>
</evidence>
<dbReference type="PROSITE" id="PS51272">
    <property type="entry name" value="SLH"/>
    <property type="match status" value="1"/>
</dbReference>
<dbReference type="EMBL" id="JAEQNB010000001">
    <property type="protein sequence ID" value="MBL0386283.1"/>
    <property type="molecule type" value="Genomic_DNA"/>
</dbReference>
<dbReference type="SMART" id="SM00646">
    <property type="entry name" value="Ami_3"/>
    <property type="match status" value="1"/>
</dbReference>
<feature type="compositionally biased region" description="Pro residues" evidence="2">
    <location>
        <begin position="192"/>
        <end position="216"/>
    </location>
</feature>
<dbReference type="SUPFAM" id="SSF53187">
    <property type="entry name" value="Zn-dependent exopeptidases"/>
    <property type="match status" value="1"/>
</dbReference>
<evidence type="ECO:0000256" key="1">
    <source>
        <dbReference type="ARBA" id="ARBA00022801"/>
    </source>
</evidence>
<keyword evidence="1" id="KW-0378">Hydrolase</keyword>
<sequence length="277" mass="29838">MPTIVIDPGHGGIDPGTVGNGYQEKMLVLQTSLLLRDALRRCGFQVIMTRESDTLPLAGGSIGDDLAYRAQLANNNNADLFVSWHVDAASSSDVNGVAVWIHPSTRGTRTDQWAQAIVNGIANSTGQKNRGVYLGDFQVIRDTKMDAVLVESGFITNAVEASNLADTSFQMKEAEGAARAICGIFNIPYNQPVPTPQPSTPTPTPTPTPAPTPTPTPTNQEVWPQWAATAIQNMIDWGIMVGFPDGTWKPDQQVTRAELAVALEKFYEFIRRGGATG</sequence>
<dbReference type="Proteomes" id="UP000602284">
    <property type="component" value="Unassembled WGS sequence"/>
</dbReference>
<dbReference type="CDD" id="cd02696">
    <property type="entry name" value="MurNAc-LAA"/>
    <property type="match status" value="1"/>
</dbReference>
<dbReference type="Gene3D" id="3.40.630.40">
    <property type="entry name" value="Zn-dependent exopeptidases"/>
    <property type="match status" value="1"/>
</dbReference>
<accession>A0ABS1J7N1</accession>
<comment type="caution">
    <text evidence="4">The sequence shown here is derived from an EMBL/GenBank/DDBJ whole genome shotgun (WGS) entry which is preliminary data.</text>
</comment>
<feature type="region of interest" description="Disordered" evidence="2">
    <location>
        <begin position="192"/>
        <end position="219"/>
    </location>
</feature>
<dbReference type="InterPro" id="IPR001119">
    <property type="entry name" value="SLH_dom"/>
</dbReference>
<evidence type="ECO:0000256" key="2">
    <source>
        <dbReference type="SAM" id="MobiDB-lite"/>
    </source>
</evidence>
<dbReference type="PANTHER" id="PTHR30404">
    <property type="entry name" value="N-ACETYLMURAMOYL-L-ALANINE AMIDASE"/>
    <property type="match status" value="1"/>
</dbReference>
<evidence type="ECO:0000313" key="5">
    <source>
        <dbReference type="Proteomes" id="UP000602284"/>
    </source>
</evidence>
<dbReference type="PANTHER" id="PTHR30404:SF0">
    <property type="entry name" value="N-ACETYLMURAMOYL-L-ALANINE AMIDASE AMIC"/>
    <property type="match status" value="1"/>
</dbReference>
<reference evidence="4 5" key="1">
    <citation type="submission" date="2021-01" db="EMBL/GenBank/DDBJ databases">
        <title>Tumebacillus sp. strain ITR2 16S ribosomal RNA gene Genome sequencing and assembly.</title>
        <authorList>
            <person name="Kang M."/>
        </authorList>
    </citation>
    <scope>NUCLEOTIDE SEQUENCE [LARGE SCALE GENOMIC DNA]</scope>
    <source>
        <strain evidence="4 5">ITR2</strain>
    </source>
</reference>